<feature type="region of interest" description="Disordered" evidence="2">
    <location>
        <begin position="421"/>
        <end position="447"/>
    </location>
</feature>
<comment type="caution">
    <text evidence="4">The sequence shown here is derived from an EMBL/GenBank/DDBJ whole genome shotgun (WGS) entry which is preliminary data.</text>
</comment>
<evidence type="ECO:0000256" key="2">
    <source>
        <dbReference type="SAM" id="MobiDB-lite"/>
    </source>
</evidence>
<feature type="compositionally biased region" description="Gly residues" evidence="2">
    <location>
        <begin position="194"/>
        <end position="205"/>
    </location>
</feature>
<protein>
    <recommendedName>
        <fullName evidence="3">Cyclin-like domain-containing protein</fullName>
    </recommendedName>
</protein>
<evidence type="ECO:0000256" key="1">
    <source>
        <dbReference type="RuleBase" id="RU000383"/>
    </source>
</evidence>
<name>A0ABD3MVT2_9STRA</name>
<dbReference type="Proteomes" id="UP001530293">
    <property type="component" value="Unassembled WGS sequence"/>
</dbReference>
<feature type="compositionally biased region" description="Gly residues" evidence="2">
    <location>
        <begin position="421"/>
        <end position="433"/>
    </location>
</feature>
<dbReference type="InterPro" id="IPR036915">
    <property type="entry name" value="Cyclin-like_sf"/>
</dbReference>
<organism evidence="4 5">
    <name type="scientific">Discostella pseudostelligera</name>
    <dbReference type="NCBI Taxonomy" id="259834"/>
    <lineage>
        <taxon>Eukaryota</taxon>
        <taxon>Sar</taxon>
        <taxon>Stramenopiles</taxon>
        <taxon>Ochrophyta</taxon>
        <taxon>Bacillariophyta</taxon>
        <taxon>Coscinodiscophyceae</taxon>
        <taxon>Thalassiosirophycidae</taxon>
        <taxon>Stephanodiscales</taxon>
        <taxon>Stephanodiscaceae</taxon>
        <taxon>Discostella</taxon>
    </lineage>
</organism>
<evidence type="ECO:0000313" key="4">
    <source>
        <dbReference type="EMBL" id="KAL3768025.1"/>
    </source>
</evidence>
<comment type="similarity">
    <text evidence="1">Belongs to the cyclin family.</text>
</comment>
<dbReference type="SMART" id="SM00385">
    <property type="entry name" value="CYCLIN"/>
    <property type="match status" value="2"/>
</dbReference>
<dbReference type="InterPro" id="IPR006671">
    <property type="entry name" value="Cyclin_N"/>
</dbReference>
<keyword evidence="5" id="KW-1185">Reference proteome</keyword>
<evidence type="ECO:0000313" key="5">
    <source>
        <dbReference type="Proteomes" id="UP001530293"/>
    </source>
</evidence>
<feature type="domain" description="Cyclin-like" evidence="3">
    <location>
        <begin position="112"/>
        <end position="246"/>
    </location>
</feature>
<feature type="region of interest" description="Disordered" evidence="2">
    <location>
        <begin position="186"/>
        <end position="223"/>
    </location>
</feature>
<feature type="compositionally biased region" description="Pro residues" evidence="2">
    <location>
        <begin position="47"/>
        <end position="58"/>
    </location>
</feature>
<dbReference type="EMBL" id="JALLBG020000070">
    <property type="protein sequence ID" value="KAL3768025.1"/>
    <property type="molecule type" value="Genomic_DNA"/>
</dbReference>
<gene>
    <name evidence="4" type="ORF">ACHAWU_005483</name>
</gene>
<dbReference type="InterPro" id="IPR043198">
    <property type="entry name" value="Cyclin/Ssn8"/>
</dbReference>
<feature type="region of interest" description="Disordered" evidence="2">
    <location>
        <begin position="1"/>
        <end position="67"/>
    </location>
</feature>
<dbReference type="InterPro" id="IPR013763">
    <property type="entry name" value="Cyclin-like_dom"/>
</dbReference>
<feature type="domain" description="Cyclin-like" evidence="3">
    <location>
        <begin position="299"/>
        <end position="397"/>
    </location>
</feature>
<dbReference type="Gene3D" id="1.10.472.10">
    <property type="entry name" value="Cyclin-like"/>
    <property type="match status" value="2"/>
</dbReference>
<dbReference type="PANTHER" id="PTHR10026">
    <property type="entry name" value="CYCLIN"/>
    <property type="match status" value="1"/>
</dbReference>
<reference evidence="4 5" key="1">
    <citation type="submission" date="2024-10" db="EMBL/GenBank/DDBJ databases">
        <title>Updated reference genomes for cyclostephanoid diatoms.</title>
        <authorList>
            <person name="Roberts W.R."/>
            <person name="Alverson A.J."/>
        </authorList>
    </citation>
    <scope>NUCLEOTIDE SEQUENCE [LARGE SCALE GENOMIC DNA]</scope>
    <source>
        <strain evidence="4 5">AJA232-27</strain>
    </source>
</reference>
<accession>A0ABD3MVT2</accession>
<dbReference type="Pfam" id="PF00134">
    <property type="entry name" value="Cyclin_N"/>
    <property type="match status" value="1"/>
</dbReference>
<feature type="region of interest" description="Disordered" evidence="2">
    <location>
        <begin position="276"/>
        <end position="302"/>
    </location>
</feature>
<feature type="compositionally biased region" description="Pro residues" evidence="2">
    <location>
        <begin position="1"/>
        <end position="39"/>
    </location>
</feature>
<sequence>MAQPPLPPPPPRRPPPPAAGNAPPHPPPPHNVRPPPPPLQQQQKSQQPPPPPPPPPSALPSSATTTTATATVIHRVPVPPSHFDENHLPSVLFHPNPMTPEAERQTRRRTIRFIEEAGQRSLRMPRVAVSTATVFFHRFYAKHAFQEHDRFEVAMACLLLAGKTEESPKKLEVVIRECWKLRRRAQQQQQQRQIGGGGNGGGGGDSPAPSPSSATTSPDNIQIDPKSEEYIRLKERVLLLERVILHTIGFELSIEHPYKYLVDFVQEKKRLLEYAKPPTTAPPSSSSQSQPQPPSGKSAQNAQMVQELAQNAMNFANDSMHTSLCLQYTAREIAMACVYLSGKYSGIRPVSTSTTGTATTTSGGAGGGSNKQWIELLDGITVEDLTTICIQIMELVQPRKGMESDMAFKMIRKDLEEMGSVGGRGGEGDGGVDSGVVMPNAKRVKTN</sequence>
<dbReference type="AlphaFoldDB" id="A0ABD3MVT2"/>
<feature type="compositionally biased region" description="Low complexity" evidence="2">
    <location>
        <begin position="276"/>
        <end position="300"/>
    </location>
</feature>
<dbReference type="Pfam" id="PF21797">
    <property type="entry name" value="CycT2-like_C"/>
    <property type="match status" value="1"/>
</dbReference>
<proteinExistence type="inferred from homology"/>
<evidence type="ECO:0000259" key="3">
    <source>
        <dbReference type="SMART" id="SM00385"/>
    </source>
</evidence>
<dbReference type="SUPFAM" id="SSF47954">
    <property type="entry name" value="Cyclin-like"/>
    <property type="match status" value="2"/>
</dbReference>
<keyword evidence="1" id="KW-0195">Cyclin</keyword>